<dbReference type="Proteomes" id="UP000266005">
    <property type="component" value="Unassembled WGS sequence"/>
</dbReference>
<gene>
    <name evidence="1" type="ORF">D1627_05005</name>
</gene>
<reference evidence="2" key="1">
    <citation type="submission" date="2018-08" db="EMBL/GenBank/DDBJ databases">
        <title>Mucilaginibacter sp. MYSH2.</title>
        <authorList>
            <person name="Seo T."/>
        </authorList>
    </citation>
    <scope>NUCLEOTIDE SEQUENCE [LARGE SCALE GENOMIC DNA]</scope>
    <source>
        <strain evidence="2">KIRAN</strain>
    </source>
</reference>
<dbReference type="AlphaFoldDB" id="A0A399SFU0"/>
<evidence type="ECO:0000313" key="2">
    <source>
        <dbReference type="Proteomes" id="UP000266005"/>
    </source>
</evidence>
<comment type="caution">
    <text evidence="1">The sequence shown here is derived from an EMBL/GenBank/DDBJ whole genome shotgun (WGS) entry which is preliminary data.</text>
</comment>
<dbReference type="OrthoDB" id="894294at2"/>
<dbReference type="RefSeq" id="WP_119431153.1">
    <property type="nucleotide sequence ID" value="NZ_QWGE01000002.1"/>
</dbReference>
<name>A0A399SFU0_9BACT</name>
<dbReference type="EMBL" id="QWGE01000002">
    <property type="protein sequence ID" value="RIJ41403.1"/>
    <property type="molecule type" value="Genomic_DNA"/>
</dbReference>
<organism evidence="1 2">
    <name type="scientific">Pontibacter oryzae</name>
    <dbReference type="NCBI Taxonomy" id="2304593"/>
    <lineage>
        <taxon>Bacteria</taxon>
        <taxon>Pseudomonadati</taxon>
        <taxon>Bacteroidota</taxon>
        <taxon>Cytophagia</taxon>
        <taxon>Cytophagales</taxon>
        <taxon>Hymenobacteraceae</taxon>
        <taxon>Pontibacter</taxon>
    </lineage>
</organism>
<evidence type="ECO:0000313" key="1">
    <source>
        <dbReference type="EMBL" id="RIJ41403.1"/>
    </source>
</evidence>
<protein>
    <submittedName>
        <fullName evidence="1">STAS/SEC14 domain-containing protein</fullName>
    </submittedName>
</protein>
<proteinExistence type="predicted"/>
<accession>A0A399SFU0</accession>
<keyword evidence="2" id="KW-1185">Reference proteome</keyword>
<sequence>MTEMIWHQQVSGDVLQEGLDLLLTSLQEDKTNYLLIDTRSLAFFGPTDQRWIRKVFLPKLSGKHVKRFARIIGPDTLNQAIISNILCSVQERRSTYTFVVESFYERDEALEWLLEPICV</sequence>